<name>A0A1G6ECN2_9BACT</name>
<dbReference type="Pfam" id="PF03819">
    <property type="entry name" value="MazG"/>
    <property type="match status" value="1"/>
</dbReference>
<dbReference type="InterPro" id="IPR011551">
    <property type="entry name" value="NTP_PyrPHydrolase_MazG"/>
</dbReference>
<dbReference type="SUPFAM" id="SSF101386">
    <property type="entry name" value="all-alpha NTP pyrophosphatases"/>
    <property type="match status" value="2"/>
</dbReference>
<accession>A0A1G6ECN2</accession>
<evidence type="ECO:0000259" key="1">
    <source>
        <dbReference type="Pfam" id="PF03819"/>
    </source>
</evidence>
<dbReference type="InterPro" id="IPR048011">
    <property type="entry name" value="NTP-PPase_MazG-like_C"/>
</dbReference>
<dbReference type="EMBL" id="FMXO01000017">
    <property type="protein sequence ID" value="SDB55239.1"/>
    <property type="molecule type" value="Genomic_DNA"/>
</dbReference>
<dbReference type="PANTHER" id="PTHR30522:SF0">
    <property type="entry name" value="NUCLEOSIDE TRIPHOSPHATE PYROPHOSPHOHYDROLASE"/>
    <property type="match status" value="1"/>
</dbReference>
<keyword evidence="3" id="KW-1185">Reference proteome</keyword>
<dbReference type="InterPro" id="IPR004518">
    <property type="entry name" value="MazG-like_dom"/>
</dbReference>
<dbReference type="OrthoDB" id="9808939at2"/>
<dbReference type="RefSeq" id="WP_092123043.1">
    <property type="nucleotide sequence ID" value="NZ_FMXO01000017.1"/>
</dbReference>
<evidence type="ECO:0000313" key="3">
    <source>
        <dbReference type="Proteomes" id="UP000198771"/>
    </source>
</evidence>
<dbReference type="PANTHER" id="PTHR30522">
    <property type="entry name" value="NUCLEOSIDE TRIPHOSPHATE PYROPHOSPHOHYDROLASE"/>
    <property type="match status" value="1"/>
</dbReference>
<dbReference type="CDD" id="cd11528">
    <property type="entry name" value="NTP-PPase_MazG_Nterm"/>
    <property type="match status" value="1"/>
</dbReference>
<dbReference type="Gene3D" id="1.10.287.1080">
    <property type="entry name" value="MazG-like"/>
    <property type="match status" value="2"/>
</dbReference>
<dbReference type="GO" id="GO:0047429">
    <property type="term" value="F:nucleoside triphosphate diphosphatase activity"/>
    <property type="evidence" value="ECO:0007669"/>
    <property type="project" value="InterPro"/>
</dbReference>
<dbReference type="GO" id="GO:0046061">
    <property type="term" value="P:dATP catabolic process"/>
    <property type="evidence" value="ECO:0007669"/>
    <property type="project" value="TreeGrafter"/>
</dbReference>
<dbReference type="GO" id="GO:0046076">
    <property type="term" value="P:dTTP catabolic process"/>
    <property type="evidence" value="ECO:0007669"/>
    <property type="project" value="TreeGrafter"/>
</dbReference>
<dbReference type="CDD" id="cd11529">
    <property type="entry name" value="NTP-PPase_MazG_Cterm"/>
    <property type="match status" value="1"/>
</dbReference>
<dbReference type="GO" id="GO:0006203">
    <property type="term" value="P:dGTP catabolic process"/>
    <property type="evidence" value="ECO:0007669"/>
    <property type="project" value="TreeGrafter"/>
</dbReference>
<organism evidence="2 3">
    <name type="scientific">Desulfonatronum thiosulfatophilum</name>
    <dbReference type="NCBI Taxonomy" id="617002"/>
    <lineage>
        <taxon>Bacteria</taxon>
        <taxon>Pseudomonadati</taxon>
        <taxon>Thermodesulfobacteriota</taxon>
        <taxon>Desulfovibrionia</taxon>
        <taxon>Desulfovibrionales</taxon>
        <taxon>Desulfonatronaceae</taxon>
        <taxon>Desulfonatronum</taxon>
    </lineage>
</organism>
<dbReference type="GO" id="GO:0046052">
    <property type="term" value="P:UTP catabolic process"/>
    <property type="evidence" value="ECO:0007669"/>
    <property type="project" value="TreeGrafter"/>
</dbReference>
<dbReference type="Proteomes" id="UP000198771">
    <property type="component" value="Unassembled WGS sequence"/>
</dbReference>
<dbReference type="GO" id="GO:0046081">
    <property type="term" value="P:dUTP catabolic process"/>
    <property type="evidence" value="ECO:0007669"/>
    <property type="project" value="TreeGrafter"/>
</dbReference>
<evidence type="ECO:0000313" key="2">
    <source>
        <dbReference type="EMBL" id="SDB55239.1"/>
    </source>
</evidence>
<feature type="domain" description="NTP pyrophosphohydrolase MazG-like" evidence="1">
    <location>
        <begin position="30"/>
        <end position="103"/>
    </location>
</feature>
<dbReference type="NCBIfam" id="TIGR00444">
    <property type="entry name" value="mazG"/>
    <property type="match status" value="1"/>
</dbReference>
<gene>
    <name evidence="2" type="ORF">SAMN05660653_02754</name>
</gene>
<proteinExistence type="predicted"/>
<dbReference type="AlphaFoldDB" id="A0A1G6ECN2"/>
<dbReference type="GO" id="GO:0046047">
    <property type="term" value="P:TTP catabolic process"/>
    <property type="evidence" value="ECO:0007669"/>
    <property type="project" value="TreeGrafter"/>
</dbReference>
<dbReference type="STRING" id="617002.SAMN05660653_02754"/>
<dbReference type="NCBIfam" id="NF007113">
    <property type="entry name" value="PRK09562.1"/>
    <property type="match status" value="1"/>
</dbReference>
<reference evidence="2 3" key="1">
    <citation type="submission" date="2016-10" db="EMBL/GenBank/DDBJ databases">
        <authorList>
            <person name="de Groot N.N."/>
        </authorList>
    </citation>
    <scope>NUCLEOTIDE SEQUENCE [LARGE SCALE GENOMIC DNA]</scope>
    <source>
        <strain evidence="2 3">ASO4-2</strain>
    </source>
</reference>
<protein>
    <submittedName>
        <fullName evidence="2">ATP diphosphatase</fullName>
    </submittedName>
</protein>
<dbReference type="InterPro" id="IPR048015">
    <property type="entry name" value="NTP-PPase_MazG-like_N"/>
</dbReference>
<sequence>MNTDHIALQRLRDVLERLLGPGGCPWDRDQTPQTLADYLVEEVHELVDAIRSHNTEEMREELGDVWFLLLFVTTWMERRGRFTLSEVLDQSAAKMIRRHPHVFADAEFANLEALWANWEKEKKKEKADRGPFEGIPTALPPLLRAYRIHSKAARLGFTWQDEEGVREQLDQEWREWHCAENPSADGADDEADTALDEYGDYLFTLVEYGRRKGLKANEALDRANRKFLRRFEQLASLAEGRGIDLEELDLDAWNALWNEVKKNGPDKG</sequence>